<protein>
    <recommendedName>
        <fullName evidence="6">KN homeodomain domain-containing protein</fullName>
    </recommendedName>
</protein>
<keyword evidence="8" id="KW-1185">Reference proteome</keyword>
<feature type="compositionally biased region" description="Low complexity" evidence="5">
    <location>
        <begin position="315"/>
        <end position="326"/>
    </location>
</feature>
<evidence type="ECO:0000256" key="3">
    <source>
        <dbReference type="ARBA" id="ARBA00023155"/>
    </source>
</evidence>
<dbReference type="InterPro" id="IPR008422">
    <property type="entry name" value="KN_HD"/>
</dbReference>
<comment type="similarity">
    <text evidence="1">Belongs to the TALE/M-ATYP homeobox family.</text>
</comment>
<evidence type="ECO:0000313" key="7">
    <source>
        <dbReference type="EMBL" id="GAA99860.1"/>
    </source>
</evidence>
<proteinExistence type="inferred from homology"/>
<name>G7EAK0_MIXOS</name>
<keyword evidence="2" id="KW-0238">DNA-binding</keyword>
<feature type="domain" description="KN homeodomain" evidence="6">
    <location>
        <begin position="120"/>
        <end position="161"/>
    </location>
</feature>
<dbReference type="Pfam" id="PF05920">
    <property type="entry name" value="Homeobox_KN"/>
    <property type="match status" value="1"/>
</dbReference>
<dbReference type="RefSeq" id="XP_014570440.1">
    <property type="nucleotide sequence ID" value="XM_014714954.1"/>
</dbReference>
<feature type="region of interest" description="Disordered" evidence="5">
    <location>
        <begin position="265"/>
        <end position="328"/>
    </location>
</feature>
<evidence type="ECO:0000256" key="1">
    <source>
        <dbReference type="ARBA" id="ARBA00005800"/>
    </source>
</evidence>
<dbReference type="OrthoDB" id="250329at2759"/>
<dbReference type="AlphaFoldDB" id="G7EAK0"/>
<keyword evidence="4" id="KW-0539">Nucleus</keyword>
<dbReference type="eggNOG" id="ENOG502RSCR">
    <property type="taxonomic scope" value="Eukaryota"/>
</dbReference>
<evidence type="ECO:0000313" key="8">
    <source>
        <dbReference type="Proteomes" id="UP000009131"/>
    </source>
</evidence>
<dbReference type="GO" id="GO:0006355">
    <property type="term" value="P:regulation of DNA-templated transcription"/>
    <property type="evidence" value="ECO:0007669"/>
    <property type="project" value="InterPro"/>
</dbReference>
<reference evidence="7 8" key="1">
    <citation type="journal article" date="2011" name="J. Gen. Appl. Microbiol.">
        <title>Draft genome sequencing of the enigmatic basidiomycete Mixia osmundae.</title>
        <authorList>
            <person name="Nishida H."/>
            <person name="Nagatsuka Y."/>
            <person name="Sugiyama J."/>
        </authorList>
    </citation>
    <scope>NUCLEOTIDE SEQUENCE [LARGE SCALE GENOMIC DNA]</scope>
    <source>
        <strain evidence="8">CBS 9802 / IAM 14324 / JCM 22182 / KY 12970</strain>
    </source>
</reference>
<accession>G7EAK0</accession>
<evidence type="ECO:0000256" key="2">
    <source>
        <dbReference type="ARBA" id="ARBA00023125"/>
    </source>
</evidence>
<feature type="region of interest" description="Disordered" evidence="5">
    <location>
        <begin position="86"/>
        <end position="105"/>
    </location>
</feature>
<gene>
    <name evidence="7" type="primary">Mo06563</name>
    <name evidence="7" type="ORF">E5Q_06563</name>
</gene>
<dbReference type="Gene3D" id="1.10.10.60">
    <property type="entry name" value="Homeodomain-like"/>
    <property type="match status" value="1"/>
</dbReference>
<comment type="caution">
    <text evidence="7">The sequence shown here is derived from an EMBL/GenBank/DDBJ whole genome shotgun (WGS) entry which is preliminary data.</text>
</comment>
<keyword evidence="3" id="KW-0371">Homeobox</keyword>
<sequence length="370" mass="41290">MEGIIDHLGILLIEASAFDDAAARQALRESISLQSRTDQELAELPSEAVTKLCMLALFANTHCEYGRLVSKTVTVSLMQTSDLLSSHNSTKAPTHHSLISSPKSSQTGADLIDYTPWRQWILDHLAWPFPKPENKHAMVCLINGHTTVKRLQTWLVNARRRSGWNTFYKTHAKSKQELMKALVKAIESDKSGVKPQARKDYFAVKQFFASGGRDTVAPWLENLIAESQVASARPMIMSRASQDSSDSGRFTELTNAPITPTFSIDTWPSPSHASQGVTPSPVDARPFESDWLDVPERRAPSGRTARVDYSTLDRSPSPLSDLSDAASEYEEERVVCASTWLRENEIRTPMLTNYDRKNLTPMYTSNAGRH</sequence>
<dbReference type="HOGENOM" id="CLU_748195_0_0_1"/>
<evidence type="ECO:0000259" key="6">
    <source>
        <dbReference type="Pfam" id="PF05920"/>
    </source>
</evidence>
<evidence type="ECO:0000256" key="5">
    <source>
        <dbReference type="SAM" id="MobiDB-lite"/>
    </source>
</evidence>
<reference evidence="7 8" key="2">
    <citation type="journal article" date="2012" name="Open Biol.">
        <title>Characteristics of nucleosomes and linker DNA regions on the genome of the basidiomycete Mixia osmundae revealed by mono- and dinucleosome mapping.</title>
        <authorList>
            <person name="Nishida H."/>
            <person name="Kondo S."/>
            <person name="Matsumoto T."/>
            <person name="Suzuki Y."/>
            <person name="Yoshikawa H."/>
            <person name="Taylor T.D."/>
            <person name="Sugiyama J."/>
        </authorList>
    </citation>
    <scope>NUCLEOTIDE SEQUENCE [LARGE SCALE GENOMIC DNA]</scope>
    <source>
        <strain evidence="8">CBS 9802 / IAM 14324 / JCM 22182 / KY 12970</strain>
    </source>
</reference>
<organism evidence="7 8">
    <name type="scientific">Mixia osmundae (strain CBS 9802 / IAM 14324 / JCM 22182 / KY 12970)</name>
    <dbReference type="NCBI Taxonomy" id="764103"/>
    <lineage>
        <taxon>Eukaryota</taxon>
        <taxon>Fungi</taxon>
        <taxon>Dikarya</taxon>
        <taxon>Basidiomycota</taxon>
        <taxon>Pucciniomycotina</taxon>
        <taxon>Mixiomycetes</taxon>
        <taxon>Mixiales</taxon>
        <taxon>Mixiaceae</taxon>
        <taxon>Mixia</taxon>
    </lineage>
</organism>
<feature type="compositionally biased region" description="Polar residues" evidence="5">
    <location>
        <begin position="265"/>
        <end position="278"/>
    </location>
</feature>
<dbReference type="InParanoid" id="G7EAK0"/>
<dbReference type="GO" id="GO:0003677">
    <property type="term" value="F:DNA binding"/>
    <property type="evidence" value="ECO:0007669"/>
    <property type="project" value="UniProtKB-KW"/>
</dbReference>
<dbReference type="Proteomes" id="UP000009131">
    <property type="component" value="Unassembled WGS sequence"/>
</dbReference>
<dbReference type="EMBL" id="BABT02000240">
    <property type="protein sequence ID" value="GAA99860.1"/>
    <property type="molecule type" value="Genomic_DNA"/>
</dbReference>
<dbReference type="STRING" id="764103.G7EAK0"/>
<evidence type="ECO:0000256" key="4">
    <source>
        <dbReference type="ARBA" id="ARBA00023242"/>
    </source>
</evidence>